<dbReference type="EMBL" id="JACHEB010000013">
    <property type="protein sequence ID" value="MBB5331084.1"/>
    <property type="molecule type" value="Genomic_DNA"/>
</dbReference>
<evidence type="ECO:0000256" key="7">
    <source>
        <dbReference type="ARBA" id="ARBA00022917"/>
    </source>
</evidence>
<evidence type="ECO:0000256" key="5">
    <source>
        <dbReference type="ARBA" id="ARBA00022741"/>
    </source>
</evidence>
<dbReference type="Gene3D" id="1.10.730.10">
    <property type="entry name" value="Isoleucyl-tRNA Synthetase, Domain 1"/>
    <property type="match status" value="1"/>
</dbReference>
<organism evidence="12 13">
    <name type="scientific">Tunturiibacter gelidiferens</name>
    <dbReference type="NCBI Taxonomy" id="3069689"/>
    <lineage>
        <taxon>Bacteria</taxon>
        <taxon>Pseudomonadati</taxon>
        <taxon>Acidobacteriota</taxon>
        <taxon>Terriglobia</taxon>
        <taxon>Terriglobales</taxon>
        <taxon>Acidobacteriaceae</taxon>
        <taxon>Tunturiibacter</taxon>
    </lineage>
</organism>
<evidence type="ECO:0000256" key="9">
    <source>
        <dbReference type="ARBA" id="ARBA00047937"/>
    </source>
</evidence>
<name>A0A9X0QIV3_9BACT</name>
<evidence type="ECO:0000256" key="3">
    <source>
        <dbReference type="ARBA" id="ARBA00022490"/>
    </source>
</evidence>
<keyword evidence="3 10" id="KW-0963">Cytoplasm</keyword>
<comment type="subunit">
    <text evidence="10">Tetramer of two alpha and two beta subunits.</text>
</comment>
<keyword evidence="6 10" id="KW-0067">ATP-binding</keyword>
<sequence length="702" mass="76861">MADFLFEIGLEEVPARMIAGAQLELEQRVVKMLERERLVRSGAATKSFATPRRLAVRVAGVAERQEDMAEELVGPSVKVAYKDGVATPAALAFAKKAGVDVAGLKTITNAKGEYLAATSVKAGRGAVEVIAAEMAKELAGIYWAKNMYWRAGRPERFVRPVRWMVAMLGAETVPVEFGGYVAGTVTYGHRVLFGDREIELKDPGDYEDALLGGFVIAEVEARRQKIRKALDRVTRAGDPTGSGLLWREDHELVDKLTQLTEWPSVLLGGFEKEYLALPEEVLVTVMRDHQNYFAVEDKDGRLAPHFLAVLNTEADDAGVAVIRHGNERVLRARFNDARFFWEFDQRVPLMDRVALLENVTFQKDLGSYFAKTERVRVLAARWADDAKRLGDAEIDAKVLDEAVTLAKTDLTTELVKEFTELQGEVGGLYARAQGFSVAVADAIYDQYRPTSMEDRIPHTAEGQLLAIADKADTISGMFELGLVPTGSKDPFALRRAANGIVKILAEGKVPLGLWLIARSSADFEAVGETIGAFFAERLEFYLREARGQSYDVVKAVLATGSDDVRDAVARAEAVTEVRSSEDFTAVASAFKRMKNILAQAKEKGIASGATVDRALLTEPTEKALAEKSAELADRVSALRAQKNYSAALEQIATLRPQVDAFFEAVMVMSPDEAVRANRLALLEKVLGDFSGIADFSEIVVSG</sequence>
<accession>A0A9X0QIV3</accession>
<proteinExistence type="inferred from homology"/>
<dbReference type="AlphaFoldDB" id="A0A9X0QIV3"/>
<dbReference type="PRINTS" id="PR01045">
    <property type="entry name" value="TRNASYNTHGB"/>
</dbReference>
<comment type="subcellular location">
    <subcellularLocation>
        <location evidence="1 10">Cytoplasm</location>
    </subcellularLocation>
</comment>
<dbReference type="Proteomes" id="UP000535182">
    <property type="component" value="Unassembled WGS sequence"/>
</dbReference>
<dbReference type="PANTHER" id="PTHR30075">
    <property type="entry name" value="GLYCYL-TRNA SYNTHETASE"/>
    <property type="match status" value="1"/>
</dbReference>
<comment type="caution">
    <text evidence="12">The sequence shown here is derived from an EMBL/GenBank/DDBJ whole genome shotgun (WGS) entry which is preliminary data.</text>
</comment>
<dbReference type="PROSITE" id="PS50861">
    <property type="entry name" value="AA_TRNA_LIGASE_II_GLYAB"/>
    <property type="match status" value="1"/>
</dbReference>
<evidence type="ECO:0000256" key="10">
    <source>
        <dbReference type="HAMAP-Rule" id="MF_00255"/>
    </source>
</evidence>
<dbReference type="GO" id="GO:0006426">
    <property type="term" value="P:glycyl-tRNA aminoacylation"/>
    <property type="evidence" value="ECO:0007669"/>
    <property type="project" value="UniProtKB-UniRule"/>
</dbReference>
<evidence type="ECO:0000313" key="13">
    <source>
        <dbReference type="Proteomes" id="UP000535182"/>
    </source>
</evidence>
<evidence type="ECO:0000259" key="11">
    <source>
        <dbReference type="SMART" id="SM00836"/>
    </source>
</evidence>
<dbReference type="InterPro" id="IPR015944">
    <property type="entry name" value="Gly-tRNA-synth_bsu"/>
</dbReference>
<keyword evidence="4 10" id="KW-0436">Ligase</keyword>
<reference evidence="12 13" key="1">
    <citation type="submission" date="2020-08" db="EMBL/GenBank/DDBJ databases">
        <title>Genomic Encyclopedia of Type Strains, Phase IV (KMG-V): Genome sequencing to study the core and pangenomes of soil and plant-associated prokaryotes.</title>
        <authorList>
            <person name="Whitman W."/>
        </authorList>
    </citation>
    <scope>NUCLEOTIDE SEQUENCE [LARGE SCALE GENOMIC DNA]</scope>
    <source>
        <strain evidence="12 13">X5P2</strain>
    </source>
</reference>
<dbReference type="Pfam" id="PF05746">
    <property type="entry name" value="DALR_1"/>
    <property type="match status" value="1"/>
</dbReference>
<dbReference type="PANTHER" id="PTHR30075:SF2">
    <property type="entry name" value="GLYCINE--TRNA LIGASE, CHLOROPLASTIC_MITOCHONDRIAL 2"/>
    <property type="match status" value="1"/>
</dbReference>
<evidence type="ECO:0000256" key="8">
    <source>
        <dbReference type="ARBA" id="ARBA00023146"/>
    </source>
</evidence>
<dbReference type="Pfam" id="PF02092">
    <property type="entry name" value="tRNA_synt_2f"/>
    <property type="match status" value="1"/>
</dbReference>
<evidence type="ECO:0000256" key="2">
    <source>
        <dbReference type="ARBA" id="ARBA00008226"/>
    </source>
</evidence>
<feature type="domain" description="DALR anticodon binding" evidence="11">
    <location>
        <begin position="592"/>
        <end position="698"/>
    </location>
</feature>
<dbReference type="GO" id="GO:0004814">
    <property type="term" value="F:arginine-tRNA ligase activity"/>
    <property type="evidence" value="ECO:0007669"/>
    <property type="project" value="InterPro"/>
</dbReference>
<comment type="catalytic activity">
    <reaction evidence="9 10">
        <text>tRNA(Gly) + glycine + ATP = glycyl-tRNA(Gly) + AMP + diphosphate</text>
        <dbReference type="Rhea" id="RHEA:16013"/>
        <dbReference type="Rhea" id="RHEA-COMP:9664"/>
        <dbReference type="Rhea" id="RHEA-COMP:9683"/>
        <dbReference type="ChEBI" id="CHEBI:30616"/>
        <dbReference type="ChEBI" id="CHEBI:33019"/>
        <dbReference type="ChEBI" id="CHEBI:57305"/>
        <dbReference type="ChEBI" id="CHEBI:78442"/>
        <dbReference type="ChEBI" id="CHEBI:78522"/>
        <dbReference type="ChEBI" id="CHEBI:456215"/>
        <dbReference type="EC" id="6.1.1.14"/>
    </reaction>
</comment>
<keyword evidence="5 10" id="KW-0547">Nucleotide-binding</keyword>
<evidence type="ECO:0000256" key="4">
    <source>
        <dbReference type="ARBA" id="ARBA00022598"/>
    </source>
</evidence>
<protein>
    <recommendedName>
        <fullName evidence="10">Glycine--tRNA ligase beta subunit</fullName>
        <ecNumber evidence="10">6.1.1.14</ecNumber>
    </recommendedName>
    <alternativeName>
        <fullName evidence="10">Glycyl-tRNA synthetase beta subunit</fullName>
        <shortName evidence="10">GlyRS</shortName>
    </alternativeName>
</protein>
<dbReference type="SMART" id="SM00836">
    <property type="entry name" value="DALR_1"/>
    <property type="match status" value="1"/>
</dbReference>
<dbReference type="SUPFAM" id="SSF109604">
    <property type="entry name" value="HD-domain/PDEase-like"/>
    <property type="match status" value="1"/>
</dbReference>
<dbReference type="HAMAP" id="MF_00255">
    <property type="entry name" value="Gly_tRNA_synth_beta"/>
    <property type="match status" value="1"/>
</dbReference>
<comment type="similarity">
    <text evidence="2 10">Belongs to the class-II aminoacyl-tRNA synthetase family.</text>
</comment>
<dbReference type="GO" id="GO:0005829">
    <property type="term" value="C:cytosol"/>
    <property type="evidence" value="ECO:0007669"/>
    <property type="project" value="TreeGrafter"/>
</dbReference>
<dbReference type="GO" id="GO:0006420">
    <property type="term" value="P:arginyl-tRNA aminoacylation"/>
    <property type="evidence" value="ECO:0007669"/>
    <property type="project" value="InterPro"/>
</dbReference>
<dbReference type="NCBIfam" id="TIGR00211">
    <property type="entry name" value="glyS"/>
    <property type="match status" value="1"/>
</dbReference>
<keyword evidence="13" id="KW-1185">Reference proteome</keyword>
<keyword evidence="7 10" id="KW-0648">Protein biosynthesis</keyword>
<dbReference type="RefSeq" id="WP_183980967.1">
    <property type="nucleotide sequence ID" value="NZ_JACHEB010000013.1"/>
</dbReference>
<dbReference type="EC" id="6.1.1.14" evidence="10"/>
<dbReference type="GO" id="GO:0004820">
    <property type="term" value="F:glycine-tRNA ligase activity"/>
    <property type="evidence" value="ECO:0007669"/>
    <property type="project" value="UniProtKB-UniRule"/>
</dbReference>
<evidence type="ECO:0000256" key="6">
    <source>
        <dbReference type="ARBA" id="ARBA00022840"/>
    </source>
</evidence>
<gene>
    <name evidence="10" type="primary">glyS</name>
    <name evidence="12" type="ORF">HDF14_004722</name>
</gene>
<evidence type="ECO:0000313" key="12">
    <source>
        <dbReference type="EMBL" id="MBB5331084.1"/>
    </source>
</evidence>
<dbReference type="InterPro" id="IPR008909">
    <property type="entry name" value="DALR_anticod-bd"/>
</dbReference>
<keyword evidence="8 10" id="KW-0030">Aminoacyl-tRNA synthetase</keyword>
<dbReference type="InterPro" id="IPR006194">
    <property type="entry name" value="Gly-tRNA-synth_heterodimer"/>
</dbReference>
<dbReference type="GO" id="GO:0005524">
    <property type="term" value="F:ATP binding"/>
    <property type="evidence" value="ECO:0007669"/>
    <property type="project" value="UniProtKB-UniRule"/>
</dbReference>
<evidence type="ECO:0000256" key="1">
    <source>
        <dbReference type="ARBA" id="ARBA00004496"/>
    </source>
</evidence>